<feature type="region of interest" description="Disordered" evidence="1">
    <location>
        <begin position="123"/>
        <end position="181"/>
    </location>
</feature>
<feature type="signal peptide" evidence="2">
    <location>
        <begin position="1"/>
        <end position="20"/>
    </location>
</feature>
<dbReference type="EMBL" id="MCGT01000025">
    <property type="protein sequence ID" value="ORX49830.1"/>
    <property type="molecule type" value="Genomic_DNA"/>
</dbReference>
<dbReference type="AlphaFoldDB" id="A0A1X2GBC9"/>
<feature type="region of interest" description="Disordered" evidence="1">
    <location>
        <begin position="399"/>
        <end position="418"/>
    </location>
</feature>
<evidence type="ECO:0000256" key="1">
    <source>
        <dbReference type="SAM" id="MobiDB-lite"/>
    </source>
</evidence>
<dbReference type="OrthoDB" id="2284890at2759"/>
<accession>A0A1X2GBC9</accession>
<dbReference type="STRING" id="101127.A0A1X2GBC9"/>
<reference evidence="3 4" key="1">
    <citation type="submission" date="2016-07" db="EMBL/GenBank/DDBJ databases">
        <title>Pervasive Adenine N6-methylation of Active Genes in Fungi.</title>
        <authorList>
            <consortium name="DOE Joint Genome Institute"/>
            <person name="Mondo S.J."/>
            <person name="Dannebaum R.O."/>
            <person name="Kuo R.C."/>
            <person name="Labutti K."/>
            <person name="Haridas S."/>
            <person name="Kuo A."/>
            <person name="Salamov A."/>
            <person name="Ahrendt S.R."/>
            <person name="Lipzen A."/>
            <person name="Sullivan W."/>
            <person name="Andreopoulos W.B."/>
            <person name="Clum A."/>
            <person name="Lindquist E."/>
            <person name="Daum C."/>
            <person name="Ramamoorthy G.K."/>
            <person name="Gryganskyi A."/>
            <person name="Culley D."/>
            <person name="Magnuson J.K."/>
            <person name="James T.Y."/>
            <person name="O'Malley M.A."/>
            <person name="Stajich J.E."/>
            <person name="Spatafora J.W."/>
            <person name="Visel A."/>
            <person name="Grigoriev I.V."/>
        </authorList>
    </citation>
    <scope>NUCLEOTIDE SEQUENCE [LARGE SCALE GENOMIC DNA]</scope>
    <source>
        <strain evidence="3 4">NRRL 3301</strain>
    </source>
</reference>
<feature type="compositionally biased region" description="Low complexity" evidence="1">
    <location>
        <begin position="400"/>
        <end position="411"/>
    </location>
</feature>
<feature type="region of interest" description="Disordered" evidence="1">
    <location>
        <begin position="285"/>
        <end position="371"/>
    </location>
</feature>
<organism evidence="3 4">
    <name type="scientific">Hesseltinella vesiculosa</name>
    <dbReference type="NCBI Taxonomy" id="101127"/>
    <lineage>
        <taxon>Eukaryota</taxon>
        <taxon>Fungi</taxon>
        <taxon>Fungi incertae sedis</taxon>
        <taxon>Mucoromycota</taxon>
        <taxon>Mucoromycotina</taxon>
        <taxon>Mucoromycetes</taxon>
        <taxon>Mucorales</taxon>
        <taxon>Cunninghamellaceae</taxon>
        <taxon>Hesseltinella</taxon>
    </lineage>
</organism>
<keyword evidence="4" id="KW-1185">Reference proteome</keyword>
<feature type="chain" id="PRO_5013321514" evidence="2">
    <location>
        <begin position="21"/>
        <end position="440"/>
    </location>
</feature>
<protein>
    <submittedName>
        <fullName evidence="3">Uncharacterized protein</fullName>
    </submittedName>
</protein>
<feature type="compositionally biased region" description="Polar residues" evidence="1">
    <location>
        <begin position="135"/>
        <end position="150"/>
    </location>
</feature>
<sequence length="440" mass="49268">MKFNHIGVFGFFLFTQCILAREIEYFSSPGPNRVYKVGDTIPFIIDDLPDEEDQTVNANLHKSDGTFVKVLKSWTVENIDESGEEYPYNWPVDVDQGGAYYVEVAVGNSREDASRSYTFTIEADTSASPEDEQDSLPSNSHTSTPDSSMDATMPEESSPHHHQEEPEEPEEIENDRPTSKKLSLHNTHNRVAHISSHNDIDPVQPPEHHGSLLAAELPGLTNSLKKTTHAKPLKGVTDQLKSTTNNLASHLNEDSQPLMPDTNPADSMKKLMAADKLAIAQEKAWLSKQHGKASHDDDSPRAGAGHSVQQQDINDPPNVKTVSPKKLLKEPKTDGKHHNQDPEKTEHQRQQMSLQEQEALEERLEQAQRQHLSAGQQDVPVHQQDHASSELLHKAKQIQSAATANKAASAKPQRHALKEKRDAYRHVFRNRARFAKRILQ</sequence>
<comment type="caution">
    <text evidence="3">The sequence shown here is derived from an EMBL/GenBank/DDBJ whole genome shotgun (WGS) entry which is preliminary data.</text>
</comment>
<dbReference type="Proteomes" id="UP000242146">
    <property type="component" value="Unassembled WGS sequence"/>
</dbReference>
<feature type="compositionally biased region" description="Basic and acidic residues" evidence="1">
    <location>
        <begin position="327"/>
        <end position="349"/>
    </location>
</feature>
<proteinExistence type="predicted"/>
<name>A0A1X2GBC9_9FUNG</name>
<keyword evidence="2" id="KW-0732">Signal</keyword>
<evidence type="ECO:0000313" key="3">
    <source>
        <dbReference type="EMBL" id="ORX49830.1"/>
    </source>
</evidence>
<gene>
    <name evidence="3" type="ORF">DM01DRAFT_1409289</name>
</gene>
<evidence type="ECO:0000313" key="4">
    <source>
        <dbReference type="Proteomes" id="UP000242146"/>
    </source>
</evidence>
<evidence type="ECO:0000256" key="2">
    <source>
        <dbReference type="SAM" id="SignalP"/>
    </source>
</evidence>